<dbReference type="EMBL" id="CP000587">
    <property type="protein sequence ID" value="ABO97220.1"/>
    <property type="molecule type" value="Genomic_DNA"/>
</dbReference>
<evidence type="ECO:0000313" key="12">
    <source>
        <dbReference type="EMBL" id="ABO97220.1"/>
    </source>
</evidence>
<dbReference type="GO" id="GO:0005929">
    <property type="term" value="C:cilium"/>
    <property type="evidence" value="ECO:0007669"/>
    <property type="project" value="UniProtKB-ARBA"/>
</dbReference>
<dbReference type="Pfam" id="PF00400">
    <property type="entry name" value="WD40"/>
    <property type="match status" value="5"/>
</dbReference>
<dbReference type="SMART" id="SM00320">
    <property type="entry name" value="WD40"/>
    <property type="match status" value="9"/>
</dbReference>
<gene>
    <name evidence="12" type="ORF">OSTLU_35708</name>
</gene>
<dbReference type="KEGG" id="olu:OSTLU_35708"/>
<evidence type="ECO:0000256" key="7">
    <source>
        <dbReference type="ARBA" id="ARBA00023069"/>
    </source>
</evidence>
<sequence length="678" mass="72816">MSLPELTLDAAVGFAGSVRNGFHLHPDGESRVYPLGATIAISRPRTDSKAREGAPTREHQTSHITFLHGHAGEVTALAVSSSGRFIASGESISSGVAEIILWEACNEAVGTTYAVARRLSLHIGEVVALAFSTDESALASIGGDNDRRVVMWNVSNGNALCGSPAPLDGKVRTVAFLRHSSTHFLTAGELAVSAWEYDAMTKRLQLEPIKLGILKRDILSIAVDENDEYAYLGTASADVLCVSIPNRVIKESFTLKKYISRGVSSLTIVRNGLLAGAGDGSLSLMRREDGSCVLQFEACRTVGDGAVTSVAVARSPQSNVKGLEYPKKCKSDYAKRKYVHEALLSLRNGYIGAECYRDASQTVAFPRKQSQYFATGGGSEVRVWATDTAKLLLKIDVKPCTSKCLCVSFMPDGDTLLSGWDDGKIRAHDRETGELFFVAANAHDKVTALRGMKDSSGIISGGSEGNVRLWNVINGSIITLEASMKEHRSSVNDIALFNDDASAVTASDDGSCVVWDILRRTRQVSFFGSTYFKAIGVHPDEKQIVTTGTDRKITWWDPADASTLRVVDDPADAELATLSIAHPHGASIAIAGTDRIVKVFDYESGDLTAITPRHCARVVAVAFAPDARALVSASADGAVRIWSIPDSPLAELGREKERHIHRVLTGEIDDDVLATARP</sequence>
<feature type="repeat" description="WD" evidence="11">
    <location>
        <begin position="439"/>
        <end position="480"/>
    </location>
</feature>
<feature type="repeat" description="WD" evidence="11">
    <location>
        <begin position="484"/>
        <end position="517"/>
    </location>
</feature>
<reference evidence="12 13" key="1">
    <citation type="journal article" date="2007" name="Proc. Natl. Acad. Sci. U.S.A.">
        <title>The tiny eukaryote Ostreococcus provides genomic insights into the paradox of plankton speciation.</title>
        <authorList>
            <person name="Palenik B."/>
            <person name="Grimwood J."/>
            <person name="Aerts A."/>
            <person name="Rouze P."/>
            <person name="Salamov A."/>
            <person name="Putnam N."/>
            <person name="Dupont C."/>
            <person name="Jorgensen R."/>
            <person name="Derelle E."/>
            <person name="Rombauts S."/>
            <person name="Zhou K."/>
            <person name="Otillar R."/>
            <person name="Merchant S.S."/>
            <person name="Podell S."/>
            <person name="Gaasterland T."/>
            <person name="Napoli C."/>
            <person name="Gendler K."/>
            <person name="Manuell A."/>
            <person name="Tai V."/>
            <person name="Vallon O."/>
            <person name="Piganeau G."/>
            <person name="Jancek S."/>
            <person name="Heijde M."/>
            <person name="Jabbari K."/>
            <person name="Bowler C."/>
            <person name="Lohr M."/>
            <person name="Robbens S."/>
            <person name="Werner G."/>
            <person name="Dubchak I."/>
            <person name="Pazour G.J."/>
            <person name="Ren Q."/>
            <person name="Paulsen I."/>
            <person name="Delwiche C."/>
            <person name="Schmutz J."/>
            <person name="Rokhsar D."/>
            <person name="Van de Peer Y."/>
            <person name="Moreau H."/>
            <person name="Grigoriev I.V."/>
        </authorList>
    </citation>
    <scope>NUCLEOTIDE SEQUENCE [LARGE SCALE GENOMIC DNA]</scope>
    <source>
        <strain evidence="12 13">CCE9901</strain>
    </source>
</reference>
<keyword evidence="5" id="KW-0677">Repeat</keyword>
<dbReference type="OMA" id="RIMVYNF"/>
<keyword evidence="13" id="KW-1185">Reference proteome</keyword>
<dbReference type="InterPro" id="IPR036322">
    <property type="entry name" value="WD40_repeat_dom_sf"/>
</dbReference>
<dbReference type="InterPro" id="IPR001680">
    <property type="entry name" value="WD40_rpt"/>
</dbReference>
<accession>A4S077</accession>
<dbReference type="Gramene" id="ABO97220">
    <property type="protein sequence ID" value="ABO97220"/>
    <property type="gene ID" value="OSTLU_35708"/>
</dbReference>
<dbReference type="Proteomes" id="UP000001568">
    <property type="component" value="Chromosome 7"/>
</dbReference>
<dbReference type="PANTHER" id="PTHR13720">
    <property type="entry name" value="WD-40 REPEAT PROTEIN"/>
    <property type="match status" value="1"/>
</dbReference>
<dbReference type="SUPFAM" id="SSF50978">
    <property type="entry name" value="WD40 repeat-like"/>
    <property type="match status" value="2"/>
</dbReference>
<evidence type="ECO:0000256" key="6">
    <source>
        <dbReference type="ARBA" id="ARBA00022846"/>
    </source>
</evidence>
<keyword evidence="3" id="KW-0963">Cytoplasm</keyword>
<feature type="repeat" description="WD" evidence="11">
    <location>
        <begin position="611"/>
        <end position="652"/>
    </location>
</feature>
<keyword evidence="7" id="KW-0969">Cilium</keyword>
<keyword evidence="6" id="KW-0282">Flagellum</keyword>
<dbReference type="InterPro" id="IPR015943">
    <property type="entry name" value="WD40/YVTN_repeat-like_dom_sf"/>
</dbReference>
<comment type="similarity">
    <text evidence="9">Belongs to the CFAP52 family.</text>
</comment>
<evidence type="ECO:0000256" key="4">
    <source>
        <dbReference type="ARBA" id="ARBA00022574"/>
    </source>
</evidence>
<keyword evidence="8" id="KW-0966">Cell projection</keyword>
<dbReference type="PRINTS" id="PR00320">
    <property type="entry name" value="GPROTEINBRPT"/>
</dbReference>
<dbReference type="AlphaFoldDB" id="A4S077"/>
<name>A4S077_OSTLU</name>
<dbReference type="RefSeq" id="XP_001418927.1">
    <property type="nucleotide sequence ID" value="XM_001418890.1"/>
</dbReference>
<comment type="subcellular location">
    <subcellularLocation>
        <location evidence="1">Cell projection</location>
        <location evidence="1">Cilium</location>
        <location evidence="1">Flagellum</location>
    </subcellularLocation>
    <subcellularLocation>
        <location evidence="2">Cytoplasm</location>
    </subcellularLocation>
</comment>
<evidence type="ECO:0000313" key="13">
    <source>
        <dbReference type="Proteomes" id="UP000001568"/>
    </source>
</evidence>
<evidence type="ECO:0000256" key="9">
    <source>
        <dbReference type="ARBA" id="ARBA00029456"/>
    </source>
</evidence>
<evidence type="ECO:0000256" key="2">
    <source>
        <dbReference type="ARBA" id="ARBA00004496"/>
    </source>
</evidence>
<evidence type="ECO:0000256" key="3">
    <source>
        <dbReference type="ARBA" id="ARBA00022490"/>
    </source>
</evidence>
<evidence type="ECO:0000256" key="5">
    <source>
        <dbReference type="ARBA" id="ARBA00022737"/>
    </source>
</evidence>
<dbReference type="InterPro" id="IPR020472">
    <property type="entry name" value="WD40_PAC1"/>
</dbReference>
<dbReference type="InterPro" id="IPR050630">
    <property type="entry name" value="WD_repeat_EMAP"/>
</dbReference>
<dbReference type="InterPro" id="IPR019775">
    <property type="entry name" value="WD40_repeat_CS"/>
</dbReference>
<protein>
    <recommendedName>
        <fullName evidence="10">Cilia- and flagella-associated protein 52</fullName>
    </recommendedName>
</protein>
<dbReference type="OrthoDB" id="6252103at2759"/>
<keyword evidence="4 11" id="KW-0853">WD repeat</keyword>
<evidence type="ECO:0000256" key="11">
    <source>
        <dbReference type="PROSITE-ProRule" id="PRU00221"/>
    </source>
</evidence>
<dbReference type="STRING" id="436017.A4S077"/>
<dbReference type="HOGENOM" id="CLU_009244_2_0_1"/>
<dbReference type="PANTHER" id="PTHR13720:SF14">
    <property type="entry name" value="CILIA- AND FLAGELLA-ASSOCIATED PROTEIN 52"/>
    <property type="match status" value="1"/>
</dbReference>
<dbReference type="Gene3D" id="2.130.10.10">
    <property type="entry name" value="YVTN repeat-like/Quinoprotein amine dehydrogenase"/>
    <property type="match status" value="3"/>
</dbReference>
<evidence type="ECO:0000256" key="8">
    <source>
        <dbReference type="ARBA" id="ARBA00023273"/>
    </source>
</evidence>
<dbReference type="eggNOG" id="KOG0266">
    <property type="taxonomic scope" value="Eukaryota"/>
</dbReference>
<proteinExistence type="inferred from homology"/>
<dbReference type="PROSITE" id="PS50082">
    <property type="entry name" value="WD_REPEATS_2"/>
    <property type="match status" value="3"/>
</dbReference>
<dbReference type="PROSITE" id="PS50294">
    <property type="entry name" value="WD_REPEATS_REGION"/>
    <property type="match status" value="2"/>
</dbReference>
<evidence type="ECO:0000256" key="1">
    <source>
        <dbReference type="ARBA" id="ARBA00004230"/>
    </source>
</evidence>
<organism evidence="12 13">
    <name type="scientific">Ostreococcus lucimarinus (strain CCE9901)</name>
    <dbReference type="NCBI Taxonomy" id="436017"/>
    <lineage>
        <taxon>Eukaryota</taxon>
        <taxon>Viridiplantae</taxon>
        <taxon>Chlorophyta</taxon>
        <taxon>Mamiellophyceae</taxon>
        <taxon>Mamiellales</taxon>
        <taxon>Bathycoccaceae</taxon>
        <taxon>Ostreococcus</taxon>
    </lineage>
</organism>
<evidence type="ECO:0000256" key="10">
    <source>
        <dbReference type="ARBA" id="ARBA00029552"/>
    </source>
</evidence>
<dbReference type="GeneID" id="5002978"/>
<dbReference type="PROSITE" id="PS00678">
    <property type="entry name" value="WD_REPEATS_1"/>
    <property type="match status" value="2"/>
</dbReference>